<protein>
    <submittedName>
        <fullName evidence="1">Uncharacterized protein</fullName>
    </submittedName>
</protein>
<reference evidence="2" key="1">
    <citation type="submission" date="2013-01" db="EMBL/GenBank/DDBJ databases">
        <title>Draft Genome Sequence of a Mulberry Tree, Morus notabilis C.K. Schneid.</title>
        <authorList>
            <person name="He N."/>
            <person name="Zhao S."/>
        </authorList>
    </citation>
    <scope>NUCLEOTIDE SEQUENCE</scope>
</reference>
<organism evidence="1 2">
    <name type="scientific">Morus notabilis</name>
    <dbReference type="NCBI Taxonomy" id="981085"/>
    <lineage>
        <taxon>Eukaryota</taxon>
        <taxon>Viridiplantae</taxon>
        <taxon>Streptophyta</taxon>
        <taxon>Embryophyta</taxon>
        <taxon>Tracheophyta</taxon>
        <taxon>Spermatophyta</taxon>
        <taxon>Magnoliopsida</taxon>
        <taxon>eudicotyledons</taxon>
        <taxon>Gunneridae</taxon>
        <taxon>Pentapetalae</taxon>
        <taxon>rosids</taxon>
        <taxon>fabids</taxon>
        <taxon>Rosales</taxon>
        <taxon>Moraceae</taxon>
        <taxon>Moreae</taxon>
        <taxon>Morus</taxon>
    </lineage>
</organism>
<name>W9QN58_9ROSA</name>
<proteinExistence type="predicted"/>
<evidence type="ECO:0000313" key="1">
    <source>
        <dbReference type="EMBL" id="EXB44180.1"/>
    </source>
</evidence>
<accession>W9QN58</accession>
<evidence type="ECO:0000313" key="2">
    <source>
        <dbReference type="Proteomes" id="UP000030645"/>
    </source>
</evidence>
<dbReference type="EMBL" id="KE343845">
    <property type="protein sequence ID" value="EXB44180.1"/>
    <property type="molecule type" value="Genomic_DNA"/>
</dbReference>
<dbReference type="AlphaFoldDB" id="W9QN58"/>
<gene>
    <name evidence="1" type="ORF">L484_010286</name>
</gene>
<sequence>MGKGRVAVVAAAVEVAPGLVFGEVRVAESGGEIGEAQWEELIAGIGEAGLSWINDAA</sequence>
<dbReference type="Proteomes" id="UP000030645">
    <property type="component" value="Unassembled WGS sequence"/>
</dbReference>
<keyword evidence="2" id="KW-1185">Reference proteome</keyword>